<dbReference type="EMBL" id="JACRSR010000001">
    <property type="protein sequence ID" value="MBC8531274.1"/>
    <property type="molecule type" value="Genomic_DNA"/>
</dbReference>
<dbReference type="RefSeq" id="WP_249315581.1">
    <property type="nucleotide sequence ID" value="NZ_JACRSR010000001.1"/>
</dbReference>
<comment type="caution">
    <text evidence="2">The sequence shown here is derived from an EMBL/GenBank/DDBJ whole genome shotgun (WGS) entry which is preliminary data.</text>
</comment>
<organism evidence="2 3">
    <name type="scientific">Gehongia tenuis</name>
    <dbReference type="NCBI Taxonomy" id="2763655"/>
    <lineage>
        <taxon>Bacteria</taxon>
        <taxon>Bacillati</taxon>
        <taxon>Bacillota</taxon>
        <taxon>Clostridia</taxon>
        <taxon>Christensenellales</taxon>
        <taxon>Christensenellaceae</taxon>
        <taxon>Gehongia</taxon>
    </lineage>
</organism>
<dbReference type="AlphaFoldDB" id="A0A926HP42"/>
<reference evidence="2" key="1">
    <citation type="submission" date="2020-08" db="EMBL/GenBank/DDBJ databases">
        <title>Genome public.</title>
        <authorList>
            <person name="Liu C."/>
            <person name="Sun Q."/>
        </authorList>
    </citation>
    <scope>NUCLEOTIDE SEQUENCE</scope>
    <source>
        <strain evidence="2">NSJ-53</strain>
    </source>
</reference>
<dbReference type="SUPFAM" id="SSF109604">
    <property type="entry name" value="HD-domain/PDEase-like"/>
    <property type="match status" value="1"/>
</dbReference>
<evidence type="ECO:0000313" key="2">
    <source>
        <dbReference type="EMBL" id="MBC8531274.1"/>
    </source>
</evidence>
<dbReference type="Proteomes" id="UP000623172">
    <property type="component" value="Unassembled WGS sequence"/>
</dbReference>
<dbReference type="Gene3D" id="1.10.3210.10">
    <property type="entry name" value="Hypothetical protein af1432"/>
    <property type="match status" value="1"/>
</dbReference>
<feature type="domain" description="HD" evidence="1">
    <location>
        <begin position="38"/>
        <end position="137"/>
    </location>
</feature>
<dbReference type="InterPro" id="IPR006674">
    <property type="entry name" value="HD_domain"/>
</dbReference>
<accession>A0A926HP42</accession>
<dbReference type="Pfam" id="PF01966">
    <property type="entry name" value="HD"/>
    <property type="match status" value="1"/>
</dbReference>
<gene>
    <name evidence="2" type="ORF">H8696_05365</name>
</gene>
<keyword evidence="3" id="KW-1185">Reference proteome</keyword>
<protein>
    <submittedName>
        <fullName evidence="2">HD domain-containing protein</fullName>
    </submittedName>
</protein>
<proteinExistence type="predicted"/>
<sequence>MARGITLEDVKNNEKIRTLIEWANHVMACKGYTEHGLRHVGFVSKTAAAILKRLGYPDRTVELAAICGWVHDVGNCINRQGHGISGANLLAPILMEMGFPMEEVCMLISAVGNHEEQNGTIVSVISAAVVIADKVDAHRTRVRRKTQIKGIHERVNYAILHNRLIVDSESRIIRYEVEMDDSSSAMDFMNIYITRMKMCEESAHYLGCTFQLVMNGATLNNQHSLQEDAKVVAEDNRGRDEE</sequence>
<evidence type="ECO:0000259" key="1">
    <source>
        <dbReference type="Pfam" id="PF01966"/>
    </source>
</evidence>
<evidence type="ECO:0000313" key="3">
    <source>
        <dbReference type="Proteomes" id="UP000623172"/>
    </source>
</evidence>
<name>A0A926HP42_9FIRM</name>